<evidence type="ECO:0000313" key="3">
    <source>
        <dbReference type="Proteomes" id="UP000013827"/>
    </source>
</evidence>
<dbReference type="GeneID" id="17283115"/>
<reference evidence="2" key="2">
    <citation type="submission" date="2024-10" db="UniProtKB">
        <authorList>
            <consortium name="EnsemblProtists"/>
        </authorList>
    </citation>
    <scope>IDENTIFICATION</scope>
</reference>
<dbReference type="RefSeq" id="XP_005790274.1">
    <property type="nucleotide sequence ID" value="XM_005790217.1"/>
</dbReference>
<dbReference type="HOGENOM" id="CLU_3056868_0_0_1"/>
<dbReference type="PANTHER" id="PTHR33979">
    <property type="entry name" value="OS02G0221600 PROTEIN"/>
    <property type="match status" value="1"/>
</dbReference>
<name>A0A0D3KQ10_EMIH1</name>
<dbReference type="AlphaFoldDB" id="A0A0D3KQ10"/>
<keyword evidence="3" id="KW-1185">Reference proteome</keyword>
<dbReference type="EnsemblProtists" id="EOD37845">
    <property type="protein sequence ID" value="EOD37845"/>
    <property type="gene ID" value="EMIHUDRAFT_70381"/>
</dbReference>
<keyword evidence="1" id="KW-0812">Transmembrane</keyword>
<keyword evidence="1" id="KW-0472">Membrane</keyword>
<dbReference type="Proteomes" id="UP000013827">
    <property type="component" value="Unassembled WGS sequence"/>
</dbReference>
<dbReference type="KEGG" id="ehx:EMIHUDRAFT_70381"/>
<dbReference type="PANTHER" id="PTHR33979:SF2">
    <property type="entry name" value="PEPTIDASE M50B-LIKE-DOMAIN-CONTAINING PROTEIN"/>
    <property type="match status" value="1"/>
</dbReference>
<protein>
    <submittedName>
        <fullName evidence="2">Uncharacterized protein</fullName>
    </submittedName>
</protein>
<dbReference type="InterPro" id="IPR049500">
    <property type="entry name" value="Peptidase_M50B-like"/>
</dbReference>
<keyword evidence="1" id="KW-1133">Transmembrane helix</keyword>
<evidence type="ECO:0000313" key="2">
    <source>
        <dbReference type="EnsemblProtists" id="EOD37845"/>
    </source>
</evidence>
<evidence type="ECO:0000256" key="1">
    <source>
        <dbReference type="SAM" id="Phobius"/>
    </source>
</evidence>
<proteinExistence type="predicted"/>
<reference evidence="3" key="1">
    <citation type="journal article" date="2013" name="Nature">
        <title>Pan genome of the phytoplankton Emiliania underpins its global distribution.</title>
        <authorList>
            <person name="Read B.A."/>
            <person name="Kegel J."/>
            <person name="Klute M.J."/>
            <person name="Kuo A."/>
            <person name="Lefebvre S.C."/>
            <person name="Maumus F."/>
            <person name="Mayer C."/>
            <person name="Miller J."/>
            <person name="Monier A."/>
            <person name="Salamov A."/>
            <person name="Young J."/>
            <person name="Aguilar M."/>
            <person name="Claverie J.M."/>
            <person name="Frickenhaus S."/>
            <person name="Gonzalez K."/>
            <person name="Herman E.K."/>
            <person name="Lin Y.C."/>
            <person name="Napier J."/>
            <person name="Ogata H."/>
            <person name="Sarno A.F."/>
            <person name="Shmutz J."/>
            <person name="Schroeder D."/>
            <person name="de Vargas C."/>
            <person name="Verret F."/>
            <person name="von Dassow P."/>
            <person name="Valentin K."/>
            <person name="Van de Peer Y."/>
            <person name="Wheeler G."/>
            <person name="Dacks J.B."/>
            <person name="Delwiche C.F."/>
            <person name="Dyhrman S.T."/>
            <person name="Glockner G."/>
            <person name="John U."/>
            <person name="Richards T."/>
            <person name="Worden A.Z."/>
            <person name="Zhang X."/>
            <person name="Grigoriev I.V."/>
            <person name="Allen A.E."/>
            <person name="Bidle K."/>
            <person name="Borodovsky M."/>
            <person name="Bowler C."/>
            <person name="Brownlee C."/>
            <person name="Cock J.M."/>
            <person name="Elias M."/>
            <person name="Gladyshev V.N."/>
            <person name="Groth M."/>
            <person name="Guda C."/>
            <person name="Hadaegh A."/>
            <person name="Iglesias-Rodriguez M.D."/>
            <person name="Jenkins J."/>
            <person name="Jones B.M."/>
            <person name="Lawson T."/>
            <person name="Leese F."/>
            <person name="Lindquist E."/>
            <person name="Lobanov A."/>
            <person name="Lomsadze A."/>
            <person name="Malik S.B."/>
            <person name="Marsh M.E."/>
            <person name="Mackinder L."/>
            <person name="Mock T."/>
            <person name="Mueller-Roeber B."/>
            <person name="Pagarete A."/>
            <person name="Parker M."/>
            <person name="Probert I."/>
            <person name="Quesneville H."/>
            <person name="Raines C."/>
            <person name="Rensing S.A."/>
            <person name="Riano-Pachon D.M."/>
            <person name="Richier S."/>
            <person name="Rokitta S."/>
            <person name="Shiraiwa Y."/>
            <person name="Soanes D.M."/>
            <person name="van der Giezen M."/>
            <person name="Wahlund T.M."/>
            <person name="Williams B."/>
            <person name="Wilson W."/>
            <person name="Wolfe G."/>
            <person name="Wurch L.L."/>
        </authorList>
    </citation>
    <scope>NUCLEOTIDE SEQUENCE</scope>
</reference>
<dbReference type="Pfam" id="PF13398">
    <property type="entry name" value="Peptidase_M50B"/>
    <property type="match status" value="1"/>
</dbReference>
<organism evidence="2 3">
    <name type="scientific">Emiliania huxleyi (strain CCMP1516)</name>
    <dbReference type="NCBI Taxonomy" id="280463"/>
    <lineage>
        <taxon>Eukaryota</taxon>
        <taxon>Haptista</taxon>
        <taxon>Haptophyta</taxon>
        <taxon>Prymnesiophyceae</taxon>
        <taxon>Isochrysidales</taxon>
        <taxon>Noelaerhabdaceae</taxon>
        <taxon>Emiliania</taxon>
    </lineage>
</organism>
<feature type="transmembrane region" description="Helical" evidence="1">
    <location>
        <begin position="12"/>
        <end position="32"/>
    </location>
</feature>
<sequence length="59" mass="6556">MSTGCCNEEQQYFLVTIFAYSGAVLLLWRALVFKPFKLFAVALHEFCHAAAAAALCNRV</sequence>
<accession>A0A0D3KQ10</accession>